<evidence type="ECO:0000256" key="7">
    <source>
        <dbReference type="PROSITE-ProRule" id="PRU01360"/>
    </source>
</evidence>
<keyword evidence="10" id="KW-0675">Receptor</keyword>
<feature type="signal peptide" evidence="8">
    <location>
        <begin position="1"/>
        <end position="33"/>
    </location>
</feature>
<keyword evidence="3 7" id="KW-1134">Transmembrane beta strand</keyword>
<dbReference type="Pfam" id="PF13715">
    <property type="entry name" value="CarbopepD_reg_2"/>
    <property type="match status" value="1"/>
</dbReference>
<sequence>MKNNENQKNVCCMLSKWAFLFLLCVMSTLGAFAQDRTVKGTVLDSMGETIIGANVMVKGTTNGTITDMDGNFSLSVPDNAKFLEVSFIGYETASVSIPQSNIIKITLKESSVVLDEVVAIGYGVQKKGSVTGAIAKVDAEKLGDRPISDVSSALQGQMAGVEIRTTSGEPGKDIQIRVRGAASINADSDPLYVVDGIPVDNLNSLNPSDIESIEVLKDASSSAIYGSRGANGVVLVTTKKGKEGKIKVEFSANVGLQQLERKMDLLSAEEWIEAKTYYNNTSYVQKYAAQGATINDDWDTRKAIIGGVNYSYMLDPRWTEANYGGLKLIDWQDEFYRTALMQDYQVSVSGGTQKTNYRFSVGYLDQEGIATGTDYSRLNLRTNIESQVSDRIKIGLNIAPSVSWSNGGRVDGKDSQSHIVLSATPVAEPEAGLYTGAEPYERYMWAGGAVSPIAYMEESTNATDVVRINASAYLQADLGQGFKAEITGAWNYFNKENRSFVPSSVTKTWNQGEGLSTTASRSNDRSNDIMLQALLHYNREFGKHTIGAMLGYSMEESKGSSSSLKAKQFPNNSLEVFDMSFATISGAKADLTTPVRLLSYFGRVQYDYADRYLLTASLRRDGSSKFGKNSRWGWFPAISAAWRISNEAFWSDNFIVNSLKLRGSWGMNGNNSIPSNAALSALSNANYAFNGSLHSGFSPSSVSNPDLGWEKTHSWNVAFDMGMFDNRIYLSADYYVKRTKDLLYKVAVPSLLGYSTAWGNIGSLENKGFEVELSTQNIVGRFNWSTSLNFGLNKNEIISLGADNATVYTGYSNTQVLQVGKSLKEFYMYKAIGVYQKQSEIDDPDIAKMKGQKVGDVRYEDVDKNGIIDERDRTYVGHPSPDLTFGMTNTFRYKNFDLSVLVIGQMGGKVYGLIGRAIDRPGMGVGSNALGHWRNMWRSEEEPGDGSTPSIFSSTTSSLYDTRWLYDSDFIKIKNITIGYQIPVRKYISYARVYASIENVYMWDKYDGGYSPESNNGGSGGDYDYGAYPQARTFSLGVNLTF</sequence>
<dbReference type="InterPro" id="IPR039426">
    <property type="entry name" value="TonB-dep_rcpt-like"/>
</dbReference>
<protein>
    <submittedName>
        <fullName evidence="10">TonB-dependent receptor</fullName>
    </submittedName>
</protein>
<evidence type="ECO:0000256" key="2">
    <source>
        <dbReference type="ARBA" id="ARBA00022448"/>
    </source>
</evidence>
<dbReference type="NCBIfam" id="TIGR04056">
    <property type="entry name" value="OMP_RagA_SusC"/>
    <property type="match status" value="1"/>
</dbReference>
<dbReference type="Proteomes" id="UP000285777">
    <property type="component" value="Unassembled WGS sequence"/>
</dbReference>
<evidence type="ECO:0000256" key="5">
    <source>
        <dbReference type="ARBA" id="ARBA00023136"/>
    </source>
</evidence>
<name>A0A415BXC1_PHOVU</name>
<dbReference type="InterPro" id="IPR023996">
    <property type="entry name" value="TonB-dep_OMP_SusC/RagA"/>
</dbReference>
<evidence type="ECO:0000256" key="4">
    <source>
        <dbReference type="ARBA" id="ARBA00022692"/>
    </source>
</evidence>
<dbReference type="InterPro" id="IPR012910">
    <property type="entry name" value="Plug_dom"/>
</dbReference>
<dbReference type="Gene3D" id="2.60.40.1120">
    <property type="entry name" value="Carboxypeptidase-like, regulatory domain"/>
    <property type="match status" value="1"/>
</dbReference>
<keyword evidence="5 7" id="KW-0472">Membrane</keyword>
<accession>A0A415BXC1</accession>
<keyword evidence="2 7" id="KW-0813">Transport</keyword>
<dbReference type="InterPro" id="IPR008969">
    <property type="entry name" value="CarboxyPept-like_regulatory"/>
</dbReference>
<dbReference type="InterPro" id="IPR037066">
    <property type="entry name" value="Plug_dom_sf"/>
</dbReference>
<keyword evidence="6 7" id="KW-0998">Cell outer membrane</keyword>
<evidence type="ECO:0000259" key="9">
    <source>
        <dbReference type="Pfam" id="PF07715"/>
    </source>
</evidence>
<evidence type="ECO:0000256" key="8">
    <source>
        <dbReference type="SAM" id="SignalP"/>
    </source>
</evidence>
<dbReference type="Pfam" id="PF07715">
    <property type="entry name" value="Plug"/>
    <property type="match status" value="1"/>
</dbReference>
<dbReference type="InterPro" id="IPR036942">
    <property type="entry name" value="Beta-barrel_TonB_sf"/>
</dbReference>
<comment type="caution">
    <text evidence="10">The sequence shown here is derived from an EMBL/GenBank/DDBJ whole genome shotgun (WGS) entry which is preliminary data.</text>
</comment>
<dbReference type="SUPFAM" id="SSF49464">
    <property type="entry name" value="Carboxypeptidase regulatory domain-like"/>
    <property type="match status" value="1"/>
</dbReference>
<dbReference type="RefSeq" id="WP_118289561.1">
    <property type="nucleotide sequence ID" value="NZ_QRLF01000001.1"/>
</dbReference>
<organism evidence="10 11">
    <name type="scientific">Phocaeicola vulgatus</name>
    <name type="common">Bacteroides vulgatus</name>
    <dbReference type="NCBI Taxonomy" id="821"/>
    <lineage>
        <taxon>Bacteria</taxon>
        <taxon>Pseudomonadati</taxon>
        <taxon>Bacteroidota</taxon>
        <taxon>Bacteroidia</taxon>
        <taxon>Bacteroidales</taxon>
        <taxon>Bacteroidaceae</taxon>
        <taxon>Phocaeicola</taxon>
    </lineage>
</organism>
<keyword evidence="8" id="KW-0732">Signal</keyword>
<dbReference type="EMBL" id="QRLF01000001">
    <property type="protein sequence ID" value="RHI97502.1"/>
    <property type="molecule type" value="Genomic_DNA"/>
</dbReference>
<dbReference type="AlphaFoldDB" id="A0A415BXC1"/>
<dbReference type="Gene3D" id="2.170.130.10">
    <property type="entry name" value="TonB-dependent receptor, plug domain"/>
    <property type="match status" value="1"/>
</dbReference>
<dbReference type="FunFam" id="2.170.130.10:FF:000008">
    <property type="entry name" value="SusC/RagA family TonB-linked outer membrane protein"/>
    <property type="match status" value="1"/>
</dbReference>
<dbReference type="NCBIfam" id="TIGR04057">
    <property type="entry name" value="SusC_RagA_signa"/>
    <property type="match status" value="1"/>
</dbReference>
<dbReference type="GO" id="GO:0009279">
    <property type="term" value="C:cell outer membrane"/>
    <property type="evidence" value="ECO:0007669"/>
    <property type="project" value="UniProtKB-SubCell"/>
</dbReference>
<comment type="subcellular location">
    <subcellularLocation>
        <location evidence="1 7">Cell outer membrane</location>
        <topology evidence="1 7">Multi-pass membrane protein</topology>
    </subcellularLocation>
</comment>
<keyword evidence="4 7" id="KW-0812">Transmembrane</keyword>
<comment type="similarity">
    <text evidence="7">Belongs to the TonB-dependent receptor family.</text>
</comment>
<evidence type="ECO:0000313" key="10">
    <source>
        <dbReference type="EMBL" id="RHI97502.1"/>
    </source>
</evidence>
<evidence type="ECO:0000313" key="11">
    <source>
        <dbReference type="Proteomes" id="UP000285777"/>
    </source>
</evidence>
<feature type="chain" id="PRO_5019346286" evidence="8">
    <location>
        <begin position="34"/>
        <end position="1042"/>
    </location>
</feature>
<evidence type="ECO:0000256" key="1">
    <source>
        <dbReference type="ARBA" id="ARBA00004571"/>
    </source>
</evidence>
<feature type="domain" description="TonB-dependent receptor plug" evidence="9">
    <location>
        <begin position="128"/>
        <end position="233"/>
    </location>
</feature>
<proteinExistence type="inferred from homology"/>
<dbReference type="SUPFAM" id="SSF56935">
    <property type="entry name" value="Porins"/>
    <property type="match status" value="1"/>
</dbReference>
<gene>
    <name evidence="10" type="ORF">DW150_00385</name>
</gene>
<evidence type="ECO:0000256" key="3">
    <source>
        <dbReference type="ARBA" id="ARBA00022452"/>
    </source>
</evidence>
<dbReference type="InterPro" id="IPR023997">
    <property type="entry name" value="TonB-dep_OMP_SusC/RagA_CS"/>
</dbReference>
<reference evidence="10 11" key="1">
    <citation type="submission" date="2018-08" db="EMBL/GenBank/DDBJ databases">
        <title>A genome reference for cultivated species of the human gut microbiota.</title>
        <authorList>
            <person name="Zou Y."/>
            <person name="Xue W."/>
            <person name="Luo G."/>
        </authorList>
    </citation>
    <scope>NUCLEOTIDE SEQUENCE [LARGE SCALE GENOMIC DNA]</scope>
    <source>
        <strain evidence="10 11">AM13-21</strain>
    </source>
</reference>
<dbReference type="FunFam" id="2.60.40.1120:FF:000003">
    <property type="entry name" value="Outer membrane protein Omp121"/>
    <property type="match status" value="1"/>
</dbReference>
<dbReference type="Gene3D" id="2.40.170.20">
    <property type="entry name" value="TonB-dependent receptor, beta-barrel domain"/>
    <property type="match status" value="1"/>
</dbReference>
<evidence type="ECO:0000256" key="6">
    <source>
        <dbReference type="ARBA" id="ARBA00023237"/>
    </source>
</evidence>
<dbReference type="PROSITE" id="PS52016">
    <property type="entry name" value="TONB_DEPENDENT_REC_3"/>
    <property type="match status" value="1"/>
</dbReference>